<evidence type="ECO:0000256" key="2">
    <source>
        <dbReference type="ARBA" id="ARBA00004922"/>
    </source>
</evidence>
<evidence type="ECO:0000256" key="11">
    <source>
        <dbReference type="SAM" id="MobiDB-lite"/>
    </source>
</evidence>
<comment type="similarity">
    <text evidence="3 10">Belongs to the RFT1 family.</text>
</comment>
<keyword evidence="10" id="KW-0813">Transport</keyword>
<dbReference type="GO" id="GO:0006488">
    <property type="term" value="P:dolichol-linked oligosaccharide biosynthetic process"/>
    <property type="evidence" value="ECO:0007669"/>
    <property type="project" value="InterPro"/>
</dbReference>
<dbReference type="GO" id="GO:0034203">
    <property type="term" value="P:glycolipid translocation"/>
    <property type="evidence" value="ECO:0007669"/>
    <property type="project" value="TreeGrafter"/>
</dbReference>
<evidence type="ECO:0000256" key="7">
    <source>
        <dbReference type="ARBA" id="ARBA00023136"/>
    </source>
</evidence>
<feature type="transmembrane region" description="Helical" evidence="10">
    <location>
        <begin position="42"/>
        <end position="61"/>
    </location>
</feature>
<evidence type="ECO:0000313" key="12">
    <source>
        <dbReference type="EMBL" id="KZT18254.1"/>
    </source>
</evidence>
<keyword evidence="7 10" id="KW-0472">Membrane</keyword>
<dbReference type="InterPro" id="IPR007594">
    <property type="entry name" value="RFT1"/>
</dbReference>
<dbReference type="Proteomes" id="UP000076761">
    <property type="component" value="Unassembled WGS sequence"/>
</dbReference>
<gene>
    <name evidence="12" type="ORF">NEOLEDRAFT_1080649</name>
</gene>
<dbReference type="PANTHER" id="PTHR13117">
    <property type="entry name" value="ENDOPLASMIC RETICULUM MULTISPAN TRANSMEMBRANE PROTEIN-RELATED"/>
    <property type="match status" value="1"/>
</dbReference>
<feature type="transmembrane region" description="Helical" evidence="10">
    <location>
        <begin position="540"/>
        <end position="560"/>
    </location>
</feature>
<feature type="transmembrane region" description="Helical" evidence="10">
    <location>
        <begin position="101"/>
        <end position="121"/>
    </location>
</feature>
<evidence type="ECO:0000256" key="9">
    <source>
        <dbReference type="ARBA" id="ARBA00045912"/>
    </source>
</evidence>
<keyword evidence="5 10" id="KW-0256">Endoplasmic reticulum</keyword>
<evidence type="ECO:0000256" key="4">
    <source>
        <dbReference type="ARBA" id="ARBA00022692"/>
    </source>
</evidence>
<dbReference type="PANTHER" id="PTHR13117:SF5">
    <property type="entry name" value="PROTEIN RFT1 HOMOLOG"/>
    <property type="match status" value="1"/>
</dbReference>
<reference evidence="12 13" key="1">
    <citation type="journal article" date="2016" name="Mol. Biol. Evol.">
        <title>Comparative Genomics of Early-Diverging Mushroom-Forming Fungi Provides Insights into the Origins of Lignocellulose Decay Capabilities.</title>
        <authorList>
            <person name="Nagy L.G."/>
            <person name="Riley R."/>
            <person name="Tritt A."/>
            <person name="Adam C."/>
            <person name="Daum C."/>
            <person name="Floudas D."/>
            <person name="Sun H."/>
            <person name="Yadav J.S."/>
            <person name="Pangilinan J."/>
            <person name="Larsson K.H."/>
            <person name="Matsuura K."/>
            <person name="Barry K."/>
            <person name="Labutti K."/>
            <person name="Kuo R."/>
            <person name="Ohm R.A."/>
            <person name="Bhattacharya S.S."/>
            <person name="Shirouzu T."/>
            <person name="Yoshinaga Y."/>
            <person name="Martin F.M."/>
            <person name="Grigoriev I.V."/>
            <person name="Hibbett D.S."/>
        </authorList>
    </citation>
    <scope>NUCLEOTIDE SEQUENCE [LARGE SCALE GENOMIC DNA]</scope>
    <source>
        <strain evidence="12 13">HHB14362 ss-1</strain>
    </source>
</reference>
<dbReference type="InParanoid" id="A0A165MF61"/>
<feature type="region of interest" description="Disordered" evidence="11">
    <location>
        <begin position="312"/>
        <end position="345"/>
    </location>
</feature>
<dbReference type="GO" id="GO:0005789">
    <property type="term" value="C:endoplasmic reticulum membrane"/>
    <property type="evidence" value="ECO:0007669"/>
    <property type="project" value="UniProtKB-SubCell"/>
</dbReference>
<comment type="subcellular location">
    <subcellularLocation>
        <location evidence="1 10">Endoplasmic reticulum membrane</location>
        <topology evidence="1 10">Multi-pass membrane protein</topology>
    </subcellularLocation>
</comment>
<dbReference type="Pfam" id="PF04506">
    <property type="entry name" value="Rft-1"/>
    <property type="match status" value="1"/>
</dbReference>
<dbReference type="OrthoDB" id="9979195at2759"/>
<keyword evidence="4 10" id="KW-0812">Transmembrane</keyword>
<feature type="transmembrane region" description="Helical" evidence="10">
    <location>
        <begin position="200"/>
        <end position="221"/>
    </location>
</feature>
<name>A0A165MF61_9AGAM</name>
<comment type="pathway">
    <text evidence="2">Protein modification; protein glycosylation.</text>
</comment>
<keyword evidence="13" id="KW-1185">Reference proteome</keyword>
<evidence type="ECO:0000256" key="1">
    <source>
        <dbReference type="ARBA" id="ARBA00004477"/>
    </source>
</evidence>
<feature type="transmembrane region" description="Helical" evidence="10">
    <location>
        <begin position="432"/>
        <end position="451"/>
    </location>
</feature>
<protein>
    <recommendedName>
        <fullName evidence="8 10">Man(5)GlcNAc(2)-PP-dolichol translocation protein RFT1</fullName>
    </recommendedName>
</protein>
<comment type="function">
    <text evidence="9 10">Intramembrane glycolipid transporter that operates in the biosynthetic pathway of dolichol-linked oligosaccharides, the glycan precursors employed in protein asparagine (N)-glycosylation. The sequential addition of sugars to dolichol pyrophosphate produces dolichol-linked oligosaccharides containing fourteen sugars, including two GlcNAcs, nine mannoses and three glucoses. Once assembled, the oligosaccharide is transferred from the lipid to nascent proteins by oligosaccharyltransferases. The assembly of dolichol-linked oligosaccharides begins on the cytosolic side of the endoplasmic reticulum membrane and finishes in its lumen. RFT1 could mediate the translocation of the cytosolically oriented intermediate DolPP-GlcNAc2Man5, produced by ALG11, into the ER lumen where dolichol-linked oligosaccharides assembly continues. However, the intramembrane lipid transporter activity could not be confirmed in vitro.</text>
</comment>
<feature type="transmembrane region" description="Helical" evidence="10">
    <location>
        <begin position="170"/>
        <end position="188"/>
    </location>
</feature>
<accession>A0A165MF61</accession>
<feature type="transmembrane region" description="Helical" evidence="10">
    <location>
        <begin position="400"/>
        <end position="420"/>
    </location>
</feature>
<dbReference type="AlphaFoldDB" id="A0A165MF61"/>
<evidence type="ECO:0000256" key="10">
    <source>
        <dbReference type="RuleBase" id="RU365067"/>
    </source>
</evidence>
<evidence type="ECO:0000256" key="8">
    <source>
        <dbReference type="ARBA" id="ARBA00044793"/>
    </source>
</evidence>
<organism evidence="12 13">
    <name type="scientific">Neolentinus lepideus HHB14362 ss-1</name>
    <dbReference type="NCBI Taxonomy" id="1314782"/>
    <lineage>
        <taxon>Eukaryota</taxon>
        <taxon>Fungi</taxon>
        <taxon>Dikarya</taxon>
        <taxon>Basidiomycota</taxon>
        <taxon>Agaricomycotina</taxon>
        <taxon>Agaricomycetes</taxon>
        <taxon>Gloeophyllales</taxon>
        <taxon>Gloeophyllaceae</taxon>
        <taxon>Neolentinus</taxon>
    </lineage>
</organism>
<evidence type="ECO:0000313" key="13">
    <source>
        <dbReference type="Proteomes" id="UP000076761"/>
    </source>
</evidence>
<proteinExistence type="inferred from homology"/>
<dbReference type="FunCoup" id="A0A165MF61">
    <property type="interactions" value="338"/>
</dbReference>
<evidence type="ECO:0000256" key="6">
    <source>
        <dbReference type="ARBA" id="ARBA00022989"/>
    </source>
</evidence>
<evidence type="ECO:0000256" key="3">
    <source>
        <dbReference type="ARBA" id="ARBA00010288"/>
    </source>
</evidence>
<feature type="transmembrane region" description="Helical" evidence="10">
    <location>
        <begin position="133"/>
        <end position="150"/>
    </location>
</feature>
<sequence>MPASLSAASLSSVRLLMGLQLSVRLVTFVLNQALLRKTSPRAFGTAAIHFELLLSTILFLSREGVRNTLIRVWPSPKSDSQHAATDANDDSAQVPSTLSNLTYLPMIIGVPLALITSFLYWCQSSNETRGQPYFELSIIMYALAALIELMSEPMHIRAMGELRTNVRVRAEAVGVIGKAATTFIILFIDSHRKGSQAQFSLLAFAGGQFMYASLVLSMYLVEYPAFFPRIKSVSNIRSSIDQDLLRLSLTMTSQSVVKHVLTEGDKLIVSRLSPLDDQGGYAVAVNYGSLVARIVFQPIEETLRLYFSKLLSPSSSSSTPSSSSSTPSSSSSSLKYPTTSSPSPSSLLEASRTLTALLSTQLSLSLLTLTFGPPYLPLLLSLLLPSQYLSTSAPRVLQAWLWYLPVLAINGGMEAFVSSVAGPGELNRQSRWMTAFSILYILSALSLYSFGLGDTSLVYANIVNLLSRILYCLSFTQSYFASHSLQSSPNPLQWRHMIPDSRLTAVLGLASAVIRWNAKRIGVNEVLHGYGKRAIIRRDMLSHVAIGVSLGVVSLCIWWFQTGRELVRSRRVKTD</sequence>
<dbReference type="EMBL" id="KV425694">
    <property type="protein sequence ID" value="KZT18254.1"/>
    <property type="molecule type" value="Genomic_DNA"/>
</dbReference>
<evidence type="ECO:0000256" key="5">
    <source>
        <dbReference type="ARBA" id="ARBA00022824"/>
    </source>
</evidence>
<dbReference type="STRING" id="1314782.A0A165MF61"/>
<feature type="transmembrane region" description="Helical" evidence="10">
    <location>
        <begin position="362"/>
        <end position="380"/>
    </location>
</feature>
<feature type="transmembrane region" description="Helical" evidence="10">
    <location>
        <begin position="457"/>
        <end position="476"/>
    </location>
</feature>
<keyword evidence="6 10" id="KW-1133">Transmembrane helix</keyword>